<gene>
    <name evidence="1" type="ORF">E6W99_07945</name>
</gene>
<reference evidence="1 2" key="1">
    <citation type="submission" date="2019-04" db="EMBL/GenBank/DDBJ databases">
        <title>Bacillus sediminilitoris sp. nov., isolated from a tidal flat sediment on the East China Sea.</title>
        <authorList>
            <person name="Wei Y."/>
            <person name="Mao H."/>
            <person name="Fang J."/>
        </authorList>
    </citation>
    <scope>NUCLEOTIDE SEQUENCE [LARGE SCALE GENOMIC DNA]</scope>
    <source>
        <strain evidence="1 2">DSL-17</strain>
    </source>
</reference>
<protein>
    <recommendedName>
        <fullName evidence="3">Family 2 glycosyl transferase</fullName>
    </recommendedName>
</protein>
<evidence type="ECO:0000313" key="2">
    <source>
        <dbReference type="Proteomes" id="UP000310334"/>
    </source>
</evidence>
<evidence type="ECO:0008006" key="3">
    <source>
        <dbReference type="Google" id="ProtNLM"/>
    </source>
</evidence>
<name>A0A4S4C0E7_9BACI</name>
<dbReference type="Proteomes" id="UP000310334">
    <property type="component" value="Unassembled WGS sequence"/>
</dbReference>
<dbReference type="OrthoDB" id="916275at2"/>
<dbReference type="InterPro" id="IPR017853">
    <property type="entry name" value="GH"/>
</dbReference>
<proteinExistence type="predicted"/>
<dbReference type="SUPFAM" id="SSF51445">
    <property type="entry name" value="(Trans)glycosidases"/>
    <property type="match status" value="1"/>
</dbReference>
<comment type="caution">
    <text evidence="1">The sequence shown here is derived from an EMBL/GenBank/DDBJ whole genome shotgun (WGS) entry which is preliminary data.</text>
</comment>
<organism evidence="1 2">
    <name type="scientific">Metabacillus sediminilitoris</name>
    <dbReference type="NCBI Taxonomy" id="2567941"/>
    <lineage>
        <taxon>Bacteria</taxon>
        <taxon>Bacillati</taxon>
        <taxon>Bacillota</taxon>
        <taxon>Bacilli</taxon>
        <taxon>Bacillales</taxon>
        <taxon>Bacillaceae</taxon>
        <taxon>Metabacillus</taxon>
    </lineage>
</organism>
<dbReference type="AlphaFoldDB" id="A0A4S4C0E7"/>
<dbReference type="EMBL" id="SSNT01000005">
    <property type="protein sequence ID" value="THF81079.1"/>
    <property type="molecule type" value="Genomic_DNA"/>
</dbReference>
<keyword evidence="2" id="KW-1185">Reference proteome</keyword>
<dbReference type="RefSeq" id="WP_136352654.1">
    <property type="nucleotide sequence ID" value="NZ_CP046266.1"/>
</dbReference>
<accession>A0A4S4C0E7</accession>
<evidence type="ECO:0000313" key="1">
    <source>
        <dbReference type="EMBL" id="THF81079.1"/>
    </source>
</evidence>
<sequence length="1080" mass="125256">MTKKNVLITFGFLLLFILFTSPFWIWQLKSTEHLNVLIIDKTVPDQSYREHKGLVWILNHLKLKQDGSQTYDPKEDYVGFVPTDQPPKFNISEFPNDLSGYDVLYVADGYGVYEDEYGSENAEGNRSELLYGGMTSEEVIAISSSLSKNNQTLIAEFNTFGSPTEQEVREEFYYLLNVTWTGWMGRYFDDLESKEVPRWLKQNYERQYGESFSYKGNGIVFVNEDDQVIVLTDEDLEKNYVMFQSTKNGLAENELKDPIQYNYWFDVVEAIDQQEVQANFKLSLSEEGEKKLKEYNLPTTFPAVIHHIDQSYDSYYFAGDFADQEKVPAIYGISGLTWWQKLFSFEQKGRTDTFFWKAYVPMMTDILTTRKDVSKKETVAEPDINIESGIKLIGHSGKDYLQVYNNGKWEDILIKGVNMGIAKPGSFPGETSITKAEYSRWFKQISDMNANAIRVYTIHPPAFYQALYEHNVNNEDPIYLFHGVWVNEETFIEKKNAFDPAVTNDFKAEIQRTVDLIHGQAELEVRAGHASGRYQFDLSPFLLGWIIGVEWDPEGVVGTNEQNPEKTSYNGTYIKTTNAAPFEAWLAEMLDFTAAYEAEHYDWQHPMSFTNWVTTDLLTHPSEPSEEEDMVTVNPNEIEAKESFYAGLFASYHIYPYYPDFLNFEEKYVEYVDHRGEKNNYAGYLHDMKENHELPVLVAEFGIPASRGLSHENVYGLDQGNHSEQEQGVKVKRLFEDIMEEKMAGGIVFSWQDEWFKRTWNTMDYDNPDRRPFWDNIQTNEQHFGLLSFDPDTEQTQLKIDGDPSDWEARDEEPLQTITEKNPIKNVYVSSDSRGLFIRIDYNEAQWKKGDYQTSILLDTIKDQGQSTIPEAAGLKEEEIDFLVELKGEKTSRVLIDSYYDTFYYHYGHLLKMIPTQSYANKKNNGIYHPIRLTLNKELTIKKQEGAITLPLSAYDTGKLLFGNGNPTSKEYNSLADFYRKDGIVELRLPWLMLNVKDPSQKQIMGNIWSKAGIKSSETIESISTAIVVTNHQKEIVQRVPENNGEWMHYTWETWGEPLYHERLKQSYYIIKETYLEANK</sequence>
<dbReference type="Gene3D" id="3.20.20.80">
    <property type="entry name" value="Glycosidases"/>
    <property type="match status" value="2"/>
</dbReference>